<dbReference type="FunFam" id="1.10.10.10:FF:000001">
    <property type="entry name" value="LysR family transcriptional regulator"/>
    <property type="match status" value="1"/>
</dbReference>
<dbReference type="GO" id="GO:0000976">
    <property type="term" value="F:transcription cis-regulatory region binding"/>
    <property type="evidence" value="ECO:0007669"/>
    <property type="project" value="TreeGrafter"/>
</dbReference>
<dbReference type="PANTHER" id="PTHR30126">
    <property type="entry name" value="HTH-TYPE TRANSCRIPTIONAL REGULATOR"/>
    <property type="match status" value="1"/>
</dbReference>
<evidence type="ECO:0000256" key="3">
    <source>
        <dbReference type="ARBA" id="ARBA00023125"/>
    </source>
</evidence>
<evidence type="ECO:0000256" key="1">
    <source>
        <dbReference type="ARBA" id="ARBA00009437"/>
    </source>
</evidence>
<dbReference type="EMBL" id="FNRI01000004">
    <property type="protein sequence ID" value="SEA52649.1"/>
    <property type="molecule type" value="Genomic_DNA"/>
</dbReference>
<comment type="similarity">
    <text evidence="1">Belongs to the LysR transcriptional regulatory family.</text>
</comment>
<dbReference type="OrthoDB" id="9785745at2"/>
<accession>A0A1H4BX40</accession>
<dbReference type="PROSITE" id="PS50931">
    <property type="entry name" value="HTH_LYSR"/>
    <property type="match status" value="1"/>
</dbReference>
<gene>
    <name evidence="6" type="ORF">SAMN05444145_10478</name>
</gene>
<dbReference type="SUPFAM" id="SSF46785">
    <property type="entry name" value="Winged helix' DNA-binding domain"/>
    <property type="match status" value="1"/>
</dbReference>
<sequence length="295" mass="32515">MDDFRLKVFITAARTLSFTRTAEQLYISQPAVSKHVGELESRYKVQLFARRGSRLELTDAGRTMLEAAERLADDYRRLEYEMSLCASLTEGELRLGASTTVAQYLLPPILARFTARFPGVRVSVLSGNSAEVEQALGEHAVDLGMVESVSRRQGLHYTFFAPDELVLVARTGGKYARTESLTPEQLLSTPLVLRENGSGTLEVISAALAAKGIRLSQLDVVMRLGTTEGIKAFVRNSDALAIVSVTSVVDELRSGALRIVDIEGLTFSRDFSFVHAEAEPARLVRQFIDFARANR</sequence>
<dbReference type="AlphaFoldDB" id="A0A1H4BX40"/>
<evidence type="ECO:0000256" key="2">
    <source>
        <dbReference type="ARBA" id="ARBA00023015"/>
    </source>
</evidence>
<dbReference type="InterPro" id="IPR000847">
    <property type="entry name" value="LysR_HTH_N"/>
</dbReference>
<reference evidence="6 7" key="1">
    <citation type="submission" date="2016-10" db="EMBL/GenBank/DDBJ databases">
        <authorList>
            <person name="de Groot N.N."/>
        </authorList>
    </citation>
    <scope>NUCLEOTIDE SEQUENCE [LARGE SCALE GENOMIC DNA]</scope>
    <source>
        <strain evidence="6 7">DSM 25383</strain>
    </source>
</reference>
<dbReference type="PRINTS" id="PR00039">
    <property type="entry name" value="HTHLYSR"/>
</dbReference>
<dbReference type="InterPro" id="IPR005119">
    <property type="entry name" value="LysR_subst-bd"/>
</dbReference>
<dbReference type="Gene3D" id="3.40.190.290">
    <property type="match status" value="1"/>
</dbReference>
<dbReference type="PANTHER" id="PTHR30126:SF39">
    <property type="entry name" value="HTH-TYPE TRANSCRIPTIONAL REGULATOR CYSL"/>
    <property type="match status" value="1"/>
</dbReference>
<dbReference type="GO" id="GO:0003700">
    <property type="term" value="F:DNA-binding transcription factor activity"/>
    <property type="evidence" value="ECO:0007669"/>
    <property type="project" value="InterPro"/>
</dbReference>
<organism evidence="6 7">
    <name type="scientific">Alistipes timonensis JC136</name>
    <dbReference type="NCBI Taxonomy" id="1033731"/>
    <lineage>
        <taxon>Bacteria</taxon>
        <taxon>Pseudomonadati</taxon>
        <taxon>Bacteroidota</taxon>
        <taxon>Bacteroidia</taxon>
        <taxon>Bacteroidales</taxon>
        <taxon>Rikenellaceae</taxon>
        <taxon>Alistipes</taxon>
    </lineage>
</organism>
<dbReference type="RefSeq" id="WP_010262119.1">
    <property type="nucleotide sequence ID" value="NZ_CAEG01000011.1"/>
</dbReference>
<name>A0A1H4BX40_9BACT</name>
<keyword evidence="4" id="KW-0804">Transcription</keyword>
<dbReference type="Pfam" id="PF00126">
    <property type="entry name" value="HTH_1"/>
    <property type="match status" value="1"/>
</dbReference>
<evidence type="ECO:0000313" key="6">
    <source>
        <dbReference type="EMBL" id="SEA52649.1"/>
    </source>
</evidence>
<evidence type="ECO:0000313" key="7">
    <source>
        <dbReference type="Proteomes" id="UP000183253"/>
    </source>
</evidence>
<keyword evidence="2" id="KW-0805">Transcription regulation</keyword>
<protein>
    <submittedName>
        <fullName evidence="6">DNA-binding transcriptional regulator, LysR family</fullName>
    </submittedName>
</protein>
<dbReference type="SUPFAM" id="SSF53850">
    <property type="entry name" value="Periplasmic binding protein-like II"/>
    <property type="match status" value="1"/>
</dbReference>
<dbReference type="Gene3D" id="1.10.10.10">
    <property type="entry name" value="Winged helix-like DNA-binding domain superfamily/Winged helix DNA-binding domain"/>
    <property type="match status" value="1"/>
</dbReference>
<evidence type="ECO:0000256" key="4">
    <source>
        <dbReference type="ARBA" id="ARBA00023163"/>
    </source>
</evidence>
<dbReference type="Proteomes" id="UP000183253">
    <property type="component" value="Unassembled WGS sequence"/>
</dbReference>
<dbReference type="InterPro" id="IPR036390">
    <property type="entry name" value="WH_DNA-bd_sf"/>
</dbReference>
<dbReference type="STRING" id="1033731.SAMN05444145_10478"/>
<keyword evidence="3 6" id="KW-0238">DNA-binding</keyword>
<evidence type="ECO:0000259" key="5">
    <source>
        <dbReference type="PROSITE" id="PS50931"/>
    </source>
</evidence>
<proteinExistence type="inferred from homology"/>
<keyword evidence="7" id="KW-1185">Reference proteome</keyword>
<dbReference type="InterPro" id="IPR036388">
    <property type="entry name" value="WH-like_DNA-bd_sf"/>
</dbReference>
<dbReference type="Pfam" id="PF03466">
    <property type="entry name" value="LysR_substrate"/>
    <property type="match status" value="1"/>
</dbReference>
<feature type="domain" description="HTH lysR-type" evidence="5">
    <location>
        <begin position="1"/>
        <end position="58"/>
    </location>
</feature>